<evidence type="ECO:0000313" key="4">
    <source>
        <dbReference type="Proteomes" id="UP001603978"/>
    </source>
</evidence>
<evidence type="ECO:0000313" key="3">
    <source>
        <dbReference type="EMBL" id="MFG1710346.1"/>
    </source>
</evidence>
<dbReference type="SMART" id="SM00450">
    <property type="entry name" value="RHOD"/>
    <property type="match status" value="1"/>
</dbReference>
<dbReference type="Proteomes" id="UP001603978">
    <property type="component" value="Unassembled WGS sequence"/>
</dbReference>
<feature type="region of interest" description="Disordered" evidence="1">
    <location>
        <begin position="142"/>
        <end position="168"/>
    </location>
</feature>
<reference evidence="3 4" key="1">
    <citation type="submission" date="2024-10" db="EMBL/GenBank/DDBJ databases">
        <authorList>
            <person name="Topkara A.R."/>
            <person name="Saygin H."/>
        </authorList>
    </citation>
    <scope>NUCLEOTIDE SEQUENCE [LARGE SCALE GENOMIC DNA]</scope>
    <source>
        <strain evidence="3 4">M3C6</strain>
    </source>
</reference>
<dbReference type="InterPro" id="IPR001763">
    <property type="entry name" value="Rhodanese-like_dom"/>
</dbReference>
<dbReference type="InterPro" id="IPR036873">
    <property type="entry name" value="Rhodanese-like_dom_sf"/>
</dbReference>
<feature type="compositionally biased region" description="Low complexity" evidence="1">
    <location>
        <begin position="142"/>
        <end position="152"/>
    </location>
</feature>
<gene>
    <name evidence="3" type="ORF">ACFLIM_44975</name>
</gene>
<dbReference type="Gene3D" id="3.40.250.10">
    <property type="entry name" value="Rhodanese-like domain"/>
    <property type="match status" value="1"/>
</dbReference>
<keyword evidence="4" id="KW-1185">Reference proteome</keyword>
<dbReference type="RefSeq" id="WP_393176031.1">
    <property type="nucleotide sequence ID" value="NZ_JBICRM010000047.1"/>
</dbReference>
<proteinExistence type="predicted"/>
<dbReference type="PROSITE" id="PS50206">
    <property type="entry name" value="RHODANESE_3"/>
    <property type="match status" value="1"/>
</dbReference>
<feature type="domain" description="Rhodanese" evidence="2">
    <location>
        <begin position="45"/>
        <end position="143"/>
    </location>
</feature>
<dbReference type="SUPFAM" id="SSF52821">
    <property type="entry name" value="Rhodanese/Cell cycle control phosphatase"/>
    <property type="match status" value="1"/>
</dbReference>
<feature type="compositionally biased region" description="Gly residues" evidence="1">
    <location>
        <begin position="153"/>
        <end position="168"/>
    </location>
</feature>
<organism evidence="3 4">
    <name type="scientific">Nonomuraea marmarensis</name>
    <dbReference type="NCBI Taxonomy" id="3351344"/>
    <lineage>
        <taxon>Bacteria</taxon>
        <taxon>Bacillati</taxon>
        <taxon>Actinomycetota</taxon>
        <taxon>Actinomycetes</taxon>
        <taxon>Streptosporangiales</taxon>
        <taxon>Streptosporangiaceae</taxon>
        <taxon>Nonomuraea</taxon>
    </lineage>
</organism>
<evidence type="ECO:0000259" key="2">
    <source>
        <dbReference type="PROSITE" id="PS50206"/>
    </source>
</evidence>
<protein>
    <submittedName>
        <fullName evidence="3">Rhodanese-like domain-containing protein</fullName>
    </submittedName>
</protein>
<sequence>MPVESPGGPTTTCEYAAPATEVDRLLARTLAGLHRLHPAEAWAAVRRGGMIADTRPESQRRAAGEIPGAVVIERNHLEWRLDPTCEFRIPEATSHDIHWIVICAEGYSSSLAAAVLRELGLYNATDVIGGFDAWVEAGLPTLRPARPTAPRGPGEGAEGGRRGPVGRG</sequence>
<dbReference type="EMBL" id="JBICRM010000047">
    <property type="protein sequence ID" value="MFG1710346.1"/>
    <property type="molecule type" value="Genomic_DNA"/>
</dbReference>
<dbReference type="Pfam" id="PF00581">
    <property type="entry name" value="Rhodanese"/>
    <property type="match status" value="1"/>
</dbReference>
<evidence type="ECO:0000256" key="1">
    <source>
        <dbReference type="SAM" id="MobiDB-lite"/>
    </source>
</evidence>
<comment type="caution">
    <text evidence="3">The sequence shown here is derived from an EMBL/GenBank/DDBJ whole genome shotgun (WGS) entry which is preliminary data.</text>
</comment>
<name>A0ABW7ASF7_9ACTN</name>
<accession>A0ABW7ASF7</accession>